<dbReference type="Proteomes" id="UP000186806">
    <property type="component" value="Unassembled WGS sequence"/>
</dbReference>
<accession>A0A1Q8TF84</accession>
<comment type="caution">
    <text evidence="2">The sequence shown here is derived from an EMBL/GenBank/DDBJ whole genome shotgun (WGS) entry which is preliminary data.</text>
</comment>
<sequence length="109" mass="11949">MEPEALPSLRVGDVLEIQFPAFTPRITIETQNKLTVEIVAGDNIGFADTVDYDAVALRDGLIMLSWQEHIGSTIVHVLDLEARQARTVVTPAKGELMRLAGRIEFTSAS</sequence>
<reference evidence="2 3" key="1">
    <citation type="submission" date="2016-12" db="EMBL/GenBank/DDBJ databases">
        <title>Draft genome sequences of strains Salinicola socius SMB35, Salinicola sp. MH3R3-1 and Chromohalobacter sp. SMB17 from the Verkhnekamsk potash mining region of Russia.</title>
        <authorList>
            <person name="Mavrodi D.V."/>
            <person name="Olsson B.E."/>
            <person name="Korsakova E.S."/>
            <person name="Pyankova A."/>
            <person name="Mavrodi O.V."/>
            <person name="Plotnikova E.G."/>
        </authorList>
    </citation>
    <scope>NUCLEOTIDE SEQUENCE [LARGE SCALE GENOMIC DNA]</scope>
    <source>
        <strain evidence="2 3">SMB17</strain>
    </source>
</reference>
<dbReference type="AlphaFoldDB" id="A0A1Q8TF84"/>
<evidence type="ECO:0000313" key="3">
    <source>
        <dbReference type="Proteomes" id="UP000186806"/>
    </source>
</evidence>
<protein>
    <recommendedName>
        <fullName evidence="1">MoaF-like domain-containing protein</fullName>
    </recommendedName>
</protein>
<evidence type="ECO:0000313" key="2">
    <source>
        <dbReference type="EMBL" id="OLO12343.1"/>
    </source>
</evidence>
<dbReference type="RefSeq" id="WP_075368535.1">
    <property type="nucleotide sequence ID" value="NZ_MSDQ01000007.1"/>
</dbReference>
<evidence type="ECO:0000259" key="1">
    <source>
        <dbReference type="Pfam" id="PF22036"/>
    </source>
</evidence>
<proteinExistence type="predicted"/>
<name>A0A1Q8TF84_9GAMM</name>
<organism evidence="2 3">
    <name type="scientific">Chromohalobacter japonicus</name>
    <dbReference type="NCBI Taxonomy" id="223900"/>
    <lineage>
        <taxon>Bacteria</taxon>
        <taxon>Pseudomonadati</taxon>
        <taxon>Pseudomonadota</taxon>
        <taxon>Gammaproteobacteria</taxon>
        <taxon>Oceanospirillales</taxon>
        <taxon>Halomonadaceae</taxon>
        <taxon>Chromohalobacter</taxon>
    </lineage>
</organism>
<dbReference type="EMBL" id="MSDQ01000007">
    <property type="protein sequence ID" value="OLO12343.1"/>
    <property type="molecule type" value="Genomic_DNA"/>
</dbReference>
<dbReference type="Pfam" id="PF22036">
    <property type="entry name" value="MoaF_like"/>
    <property type="match status" value="1"/>
</dbReference>
<keyword evidence="3" id="KW-1185">Reference proteome</keyword>
<dbReference type="InterPro" id="IPR053892">
    <property type="entry name" value="MoaF-like"/>
</dbReference>
<feature type="domain" description="MoaF-like" evidence="1">
    <location>
        <begin position="12"/>
        <end position="103"/>
    </location>
</feature>
<gene>
    <name evidence="2" type="ORF">BTW10_05455</name>
</gene>